<evidence type="ECO:0008006" key="4">
    <source>
        <dbReference type="Google" id="ProtNLM"/>
    </source>
</evidence>
<feature type="transmembrane region" description="Helical" evidence="1">
    <location>
        <begin position="1090"/>
        <end position="1107"/>
    </location>
</feature>
<keyword evidence="3" id="KW-1185">Reference proteome</keyword>
<feature type="transmembrane region" description="Helical" evidence="1">
    <location>
        <begin position="1191"/>
        <end position="1210"/>
    </location>
</feature>
<dbReference type="Proteomes" id="UP000184550">
    <property type="component" value="Unassembled WGS sequence"/>
</dbReference>
<feature type="transmembrane region" description="Helical" evidence="1">
    <location>
        <begin position="895"/>
        <end position="912"/>
    </location>
</feature>
<feature type="transmembrane region" description="Helical" evidence="1">
    <location>
        <begin position="844"/>
        <end position="861"/>
    </location>
</feature>
<feature type="transmembrane region" description="Helical" evidence="1">
    <location>
        <begin position="323"/>
        <end position="351"/>
    </location>
</feature>
<feature type="transmembrane region" description="Helical" evidence="1">
    <location>
        <begin position="933"/>
        <end position="950"/>
    </location>
</feature>
<feature type="transmembrane region" description="Helical" evidence="1">
    <location>
        <begin position="1012"/>
        <end position="1030"/>
    </location>
</feature>
<organism evidence="2 3">
    <name type="scientific">Planktothrix serta PCC 8927</name>
    <dbReference type="NCBI Taxonomy" id="671068"/>
    <lineage>
        <taxon>Bacteria</taxon>
        <taxon>Bacillati</taxon>
        <taxon>Cyanobacteriota</taxon>
        <taxon>Cyanophyceae</taxon>
        <taxon>Oscillatoriophycideae</taxon>
        <taxon>Oscillatoriales</taxon>
        <taxon>Microcoleaceae</taxon>
        <taxon>Planktothrix</taxon>
    </lineage>
</organism>
<accession>A0A7Z9C0A9</accession>
<feature type="transmembrane region" description="Helical" evidence="1">
    <location>
        <begin position="157"/>
        <end position="177"/>
    </location>
</feature>
<gene>
    <name evidence="2" type="ORF">PL8927_760051</name>
</gene>
<keyword evidence="1" id="KW-0812">Transmembrane</keyword>
<feature type="transmembrane region" description="Helical" evidence="1">
    <location>
        <begin position="402"/>
        <end position="421"/>
    </location>
</feature>
<feature type="transmembrane region" description="Helical" evidence="1">
    <location>
        <begin position="297"/>
        <end position="317"/>
    </location>
</feature>
<dbReference type="AlphaFoldDB" id="A0A7Z9C0A9"/>
<feature type="transmembrane region" description="Helical" evidence="1">
    <location>
        <begin position="986"/>
        <end position="1006"/>
    </location>
</feature>
<dbReference type="EMBL" id="CZCU02000153">
    <property type="protein sequence ID" value="VXD22741.1"/>
    <property type="molecule type" value="Genomic_DNA"/>
</dbReference>
<name>A0A7Z9C0A9_9CYAN</name>
<dbReference type="RefSeq" id="WP_083624987.1">
    <property type="nucleotide sequence ID" value="NZ_LR734878.1"/>
</dbReference>
<evidence type="ECO:0000313" key="2">
    <source>
        <dbReference type="EMBL" id="VXD22741.1"/>
    </source>
</evidence>
<dbReference type="OrthoDB" id="472871at2"/>
<feature type="transmembrane region" description="Helical" evidence="1">
    <location>
        <begin position="1067"/>
        <end position="1083"/>
    </location>
</feature>
<keyword evidence="1" id="KW-1133">Transmembrane helix</keyword>
<feature type="transmembrane region" description="Helical" evidence="1">
    <location>
        <begin position="231"/>
        <end position="253"/>
    </location>
</feature>
<feature type="transmembrane region" description="Helical" evidence="1">
    <location>
        <begin position="104"/>
        <end position="125"/>
    </location>
</feature>
<reference evidence="2" key="1">
    <citation type="submission" date="2019-10" db="EMBL/GenBank/DDBJ databases">
        <authorList>
            <consortium name="Genoscope - CEA"/>
            <person name="William W."/>
        </authorList>
    </citation>
    <scope>NUCLEOTIDE SEQUENCE [LARGE SCALE GENOMIC DNA]</scope>
    <source>
        <strain evidence="2">BBR_PRJEB10992</strain>
    </source>
</reference>
<feature type="transmembrane region" description="Helical" evidence="1">
    <location>
        <begin position="485"/>
        <end position="504"/>
    </location>
</feature>
<feature type="transmembrane region" description="Helical" evidence="1">
    <location>
        <begin position="273"/>
        <end position="290"/>
    </location>
</feature>
<feature type="transmembrane region" description="Helical" evidence="1">
    <location>
        <begin position="1217"/>
        <end position="1237"/>
    </location>
</feature>
<feature type="transmembrane region" description="Helical" evidence="1">
    <location>
        <begin position="541"/>
        <end position="563"/>
    </location>
</feature>
<feature type="transmembrane region" description="Helical" evidence="1">
    <location>
        <begin position="1042"/>
        <end position="1061"/>
    </location>
</feature>
<feature type="transmembrane region" description="Helical" evidence="1">
    <location>
        <begin position="761"/>
        <end position="782"/>
    </location>
</feature>
<evidence type="ECO:0000256" key="1">
    <source>
        <dbReference type="SAM" id="Phobius"/>
    </source>
</evidence>
<evidence type="ECO:0000313" key="3">
    <source>
        <dbReference type="Proteomes" id="UP000184550"/>
    </source>
</evidence>
<proteinExistence type="predicted"/>
<feature type="transmembrane region" description="Helical" evidence="1">
    <location>
        <begin position="189"/>
        <end position="210"/>
    </location>
</feature>
<feature type="transmembrane region" description="Helical" evidence="1">
    <location>
        <begin position="363"/>
        <end position="382"/>
    </location>
</feature>
<feature type="transmembrane region" description="Helical" evidence="1">
    <location>
        <begin position="956"/>
        <end position="974"/>
    </location>
</feature>
<feature type="transmembrane region" description="Helical" evidence="1">
    <location>
        <begin position="702"/>
        <end position="724"/>
    </location>
</feature>
<protein>
    <recommendedName>
        <fullName evidence="4">DUF2157 domain-containing protein</fullName>
    </recommendedName>
</protein>
<comment type="caution">
    <text evidence="2">The sequence shown here is derived from an EMBL/GenBank/DDBJ whole genome shotgun (WGS) entry which is preliminary data.</text>
</comment>
<feature type="transmembrane region" description="Helical" evidence="1">
    <location>
        <begin position="131"/>
        <end position="150"/>
    </location>
</feature>
<sequence>MSPPKQLIRILIQTDNTNPMILEGLEVWLRLGLLSDAQIRQIGEQYLSEPLPPKIVTSAKTKVLEAEKITQNRVASKPPKPAFEFPAIITDLVQSLKAELSVRWLLFLGLFLVIVSSGVLAASQWERFPSTGQYLILFAYTFAFWGVSLWGNKQSSLPVTATALKLVTLVLIPLNFWAMDGLKLWLEPLGLITMAIATLALTTLTIILYRNQGQLQHRPLFNHLGLSYLNWGWQIPGFPVIAVYLGIIITGILTIANPPPNSSNQSQRIDPKIVVIYLLTLLFSRAIFGVNVEISQLGLALGIFSGFLYVSPSLILHRCSYGILFFGWLITIFTQPGQAFLISGIGIGIFTNNLLKYWKRQDLAAIFGLGLSMVVLVGRLIPPEFRQTAISVGVEVANSQNSPWALLSLTWFPYLIFIVALTDWIYHRPQRKLAQFGDQISLIFGVFLTSLSILNPALRSLNLLASTITLAVITHRRQPLKPPLVLATHILGLVTVCNLVYWQFPALTLELWAIILLGLMVGEFLLFTVNSPLENIIRKDALNLGIVLSELSYMLFLTNFYFVNKTLEITWLITPLALTVVATKTTDTQRIKASQFSFAACGLVQILTLPHPQIRLFSLGLTTLLMVVNTQLLKTLFASVFTIGLGLGFLLLSVQDLVTREGWLMLLSLTVTGLWIFRLMLCRYGSIQSTIIRLYKQALDGWAIALLGFELSVITLHSFGLYSAGFPGNFNLISTLIILIIALIFRGLNLGELQRTAEFGFSPWILYSLAWTVELLIVEILIFNDRSLVSLAVANITLGLMTQLLGDWWKRHYNIQKLPNPLQIIPIVYGILGVIFRFQIFANWTGLTSLGFALILIGIGRRNRQTKALVYLGLLGVSVSTYEILFYQIQSQSLAEQWIAFATLGTSLMYIYRIFSSGLSVYLRLPETEIKPIAHLHWLISSVCLLLASFNQSQSQPLLAIGTSVLLVRYAIFQGRHNPNLKASEIWIYLGLTEATALIIYLQNLYNLNGFFIPWSGSIVSIISWFFYILPWNSWGWSVKPWKTVAIILPIITVMSSRFLLQPEQQLTWYFSATFAILFYIALSHLTHNIRFNYLSLILINFIFYDWLFSTFYQWDAFIFTLPLASSLLYFSQFEPILNLEQNRPWRHGFRLGATGLLCATSLLAHSATGILPGILSLIIIFAGLGLKIRAFLYMGTATFLINIVNQLIILNSIYSFMKWVISFILGLILIWIAATFETRREQLITLWNNWMAELETWD</sequence>
<feature type="transmembrane region" description="Helical" evidence="1">
    <location>
        <begin position="868"/>
        <end position="889"/>
    </location>
</feature>
<feature type="transmembrane region" description="Helical" evidence="1">
    <location>
        <begin position="510"/>
        <end position="529"/>
    </location>
</feature>
<feature type="transmembrane region" description="Helical" evidence="1">
    <location>
        <begin position="730"/>
        <end position="749"/>
    </location>
</feature>
<keyword evidence="1" id="KW-0472">Membrane</keyword>
<feature type="transmembrane region" description="Helical" evidence="1">
    <location>
        <begin position="632"/>
        <end position="651"/>
    </location>
</feature>
<feature type="transmembrane region" description="Helical" evidence="1">
    <location>
        <begin position="663"/>
        <end position="681"/>
    </location>
</feature>
<feature type="transmembrane region" description="Helical" evidence="1">
    <location>
        <begin position="1152"/>
        <end position="1185"/>
    </location>
</feature>